<name>A0A1H7ZAU9_9SPHN</name>
<evidence type="ECO:0000313" key="2">
    <source>
        <dbReference type="Proteomes" id="UP000199206"/>
    </source>
</evidence>
<sequence length="68" mass="7070">MGERPACGACGAKLRSDKYRTDDDGFTACLPCFPVSNLPADADRFMGGPCYAKDASIMASTTDEGEGG</sequence>
<gene>
    <name evidence="1" type="ORF">SAMN05192583_0604</name>
</gene>
<dbReference type="Proteomes" id="UP000199206">
    <property type="component" value="Unassembled WGS sequence"/>
</dbReference>
<keyword evidence="2" id="KW-1185">Reference proteome</keyword>
<dbReference type="AlphaFoldDB" id="A0A1H7ZAU9"/>
<protein>
    <submittedName>
        <fullName evidence="1">Uncharacterized protein</fullName>
    </submittedName>
</protein>
<evidence type="ECO:0000313" key="1">
    <source>
        <dbReference type="EMBL" id="SEM55341.1"/>
    </source>
</evidence>
<organism evidence="1 2">
    <name type="scientific">Sphingomonas gellani</name>
    <dbReference type="NCBI Taxonomy" id="1166340"/>
    <lineage>
        <taxon>Bacteria</taxon>
        <taxon>Pseudomonadati</taxon>
        <taxon>Pseudomonadota</taxon>
        <taxon>Alphaproteobacteria</taxon>
        <taxon>Sphingomonadales</taxon>
        <taxon>Sphingomonadaceae</taxon>
        <taxon>Sphingomonas</taxon>
    </lineage>
</organism>
<dbReference type="STRING" id="1166340.SAMN05192583_0604"/>
<proteinExistence type="predicted"/>
<accession>A0A1H7ZAU9</accession>
<dbReference type="EMBL" id="FOCF01000001">
    <property type="protein sequence ID" value="SEM55341.1"/>
    <property type="molecule type" value="Genomic_DNA"/>
</dbReference>
<reference evidence="2" key="1">
    <citation type="submission" date="2016-10" db="EMBL/GenBank/DDBJ databases">
        <authorList>
            <person name="Varghese N."/>
            <person name="Submissions S."/>
        </authorList>
    </citation>
    <scope>NUCLEOTIDE SEQUENCE [LARGE SCALE GENOMIC DNA]</scope>
    <source>
        <strain evidence="2">S6-262</strain>
    </source>
</reference>